<evidence type="ECO:0000313" key="2">
    <source>
        <dbReference type="EMBL" id="NHZ80265.1"/>
    </source>
</evidence>
<dbReference type="EMBL" id="WHJG01000011">
    <property type="protein sequence ID" value="NHZ80265.1"/>
    <property type="molecule type" value="Genomic_DNA"/>
</dbReference>
<feature type="signal peptide" evidence="1">
    <location>
        <begin position="1"/>
        <end position="22"/>
    </location>
</feature>
<dbReference type="Proteomes" id="UP000621455">
    <property type="component" value="Unassembled WGS sequence"/>
</dbReference>
<protein>
    <recommendedName>
        <fullName evidence="4">DUF2946 domain-containing protein</fullName>
    </recommendedName>
</protein>
<organism evidence="2 3">
    <name type="scientific">Massilia frigida</name>
    <dbReference type="NCBI Taxonomy" id="2609281"/>
    <lineage>
        <taxon>Bacteria</taxon>
        <taxon>Pseudomonadati</taxon>
        <taxon>Pseudomonadota</taxon>
        <taxon>Betaproteobacteria</taxon>
        <taxon>Burkholderiales</taxon>
        <taxon>Oxalobacteraceae</taxon>
        <taxon>Telluria group</taxon>
        <taxon>Massilia</taxon>
    </lineage>
</organism>
<keyword evidence="1" id="KW-0732">Signal</keyword>
<evidence type="ECO:0008006" key="4">
    <source>
        <dbReference type="Google" id="ProtNLM"/>
    </source>
</evidence>
<feature type="chain" id="PRO_5045224466" description="DUF2946 domain-containing protein" evidence="1">
    <location>
        <begin position="23"/>
        <end position="118"/>
    </location>
</feature>
<comment type="caution">
    <text evidence="2">The sequence shown here is derived from an EMBL/GenBank/DDBJ whole genome shotgun (WGS) entry which is preliminary data.</text>
</comment>
<keyword evidence="3" id="KW-1185">Reference proteome</keyword>
<evidence type="ECO:0000313" key="3">
    <source>
        <dbReference type="Proteomes" id="UP000621455"/>
    </source>
</evidence>
<gene>
    <name evidence="2" type="ORF">F2P44_13420</name>
</gene>
<reference evidence="2 3" key="1">
    <citation type="submission" date="2019-10" db="EMBL/GenBank/DDBJ databases">
        <title>Taxonomy of Antarctic Massilia spp.: description of Massilia rubra sp. nov., Massilia aquatica sp. nov., Massilia mucilaginosa sp. nov., Massilia frigida sp. nov. isolated from streams, lakes and regoliths.</title>
        <authorList>
            <person name="Holochova P."/>
            <person name="Sedlacek I."/>
            <person name="Kralova S."/>
            <person name="Maslanova I."/>
            <person name="Busse H.-J."/>
            <person name="Stankova E."/>
            <person name="Vrbovska V."/>
            <person name="Kovarovic V."/>
            <person name="Bartak M."/>
            <person name="Svec P."/>
            <person name="Pantucek R."/>
        </authorList>
    </citation>
    <scope>NUCLEOTIDE SEQUENCE [LARGE SCALE GENOMIC DNA]</scope>
    <source>
        <strain evidence="2 3">CCM 8695</strain>
    </source>
</reference>
<dbReference type="RefSeq" id="WP_167087215.1">
    <property type="nucleotide sequence ID" value="NZ_WHJG01000011.1"/>
</dbReference>
<name>A0ABX0N4J5_9BURK</name>
<sequence>MTRQFAIRLLLSLLLLISQQMATTHVMSHWNTASAASQALAQAQPQPDGDGSALSRAIARDQSCDQCLAFAQLAGPLASHAHGFVLADAGLTLAASISPQAARARTLNAFEPRGPPQA</sequence>
<evidence type="ECO:0000256" key="1">
    <source>
        <dbReference type="SAM" id="SignalP"/>
    </source>
</evidence>
<accession>A0ABX0N4J5</accession>
<proteinExistence type="predicted"/>